<feature type="domain" description="Response regulatory" evidence="3">
    <location>
        <begin position="36"/>
        <end position="150"/>
    </location>
</feature>
<organism evidence="5 6">
    <name type="scientific">Kocuria varians</name>
    <name type="common">Micrococcus varians</name>
    <dbReference type="NCBI Taxonomy" id="1272"/>
    <lineage>
        <taxon>Bacteria</taxon>
        <taxon>Bacillati</taxon>
        <taxon>Actinomycetota</taxon>
        <taxon>Actinomycetes</taxon>
        <taxon>Micrococcales</taxon>
        <taxon>Micrococcaceae</taxon>
        <taxon>Kocuria</taxon>
    </lineage>
</organism>
<dbReference type="Pfam" id="PF03861">
    <property type="entry name" value="ANTAR"/>
    <property type="match status" value="1"/>
</dbReference>
<dbReference type="InterPro" id="IPR005561">
    <property type="entry name" value="ANTAR"/>
</dbReference>
<feature type="modified residue" description="4-aspartylphosphate" evidence="1">
    <location>
        <position position="86"/>
    </location>
</feature>
<dbReference type="InterPro" id="IPR036388">
    <property type="entry name" value="WH-like_DNA-bd_sf"/>
</dbReference>
<proteinExistence type="predicted"/>
<dbReference type="FunFam" id="1.10.10.10:FF:000157">
    <property type="entry name" value="Response regulator receiver"/>
    <property type="match status" value="1"/>
</dbReference>
<evidence type="ECO:0000259" key="4">
    <source>
        <dbReference type="PROSITE" id="PS50921"/>
    </source>
</evidence>
<evidence type="ECO:0000256" key="1">
    <source>
        <dbReference type="PROSITE-ProRule" id="PRU00169"/>
    </source>
</evidence>
<dbReference type="GO" id="GO:0003723">
    <property type="term" value="F:RNA binding"/>
    <property type="evidence" value="ECO:0007669"/>
    <property type="project" value="InterPro"/>
</dbReference>
<dbReference type="InterPro" id="IPR011006">
    <property type="entry name" value="CheY-like_superfamily"/>
</dbReference>
<accession>A0A4Y4D4Y4</accession>
<keyword evidence="6" id="KW-1185">Reference proteome</keyword>
<dbReference type="InterPro" id="IPR001789">
    <property type="entry name" value="Sig_transdc_resp-reg_receiver"/>
</dbReference>
<dbReference type="PROSITE" id="PS50110">
    <property type="entry name" value="RESPONSE_REGULATORY"/>
    <property type="match status" value="1"/>
</dbReference>
<dbReference type="STRING" id="1272.GCA_900014985_00299"/>
<dbReference type="OrthoDB" id="9808843at2"/>
<evidence type="ECO:0000259" key="3">
    <source>
        <dbReference type="PROSITE" id="PS50110"/>
    </source>
</evidence>
<sequence length="221" mass="24124">MTDSPSTPDNAAPEPVPAEASQEDTVAAPGAGETRTVVVAEDEALIRMDIVEMLQDAGYRVVAQAENGEQAVALTAEHRPDVVLMDVKMPVMDGITAAEQIAGQRIAPVVLLTAFSQRELVERAREAGAMAYVVKPFTVEDVVPAIEIAMSRFEEIAALENEVVDMKEQFATRKLVERAKSLLQTKMGLSEPEAFRWIQKTSMDRRLSMREVAEAIISQVA</sequence>
<dbReference type="Gene3D" id="1.10.10.10">
    <property type="entry name" value="Winged helix-like DNA-binding domain superfamily/Winged helix DNA-binding domain"/>
    <property type="match status" value="1"/>
</dbReference>
<evidence type="ECO:0000256" key="2">
    <source>
        <dbReference type="SAM" id="MobiDB-lite"/>
    </source>
</evidence>
<dbReference type="PROSITE" id="PS50921">
    <property type="entry name" value="ANTAR"/>
    <property type="match status" value="1"/>
</dbReference>
<evidence type="ECO:0000313" key="5">
    <source>
        <dbReference type="EMBL" id="GEC98623.1"/>
    </source>
</evidence>
<feature type="domain" description="ANTAR" evidence="4">
    <location>
        <begin position="156"/>
        <end position="217"/>
    </location>
</feature>
<reference evidence="5 6" key="1">
    <citation type="submission" date="2019-06" db="EMBL/GenBank/DDBJ databases">
        <title>Whole genome shotgun sequence of Kocuria varians NBRC 15358.</title>
        <authorList>
            <person name="Hosoyama A."/>
            <person name="Uohara A."/>
            <person name="Ohji S."/>
            <person name="Ichikawa N."/>
        </authorList>
    </citation>
    <scope>NUCLEOTIDE SEQUENCE [LARGE SCALE GENOMIC DNA]</scope>
    <source>
        <strain evidence="5 6">NBRC 15358</strain>
    </source>
</reference>
<evidence type="ECO:0000313" key="6">
    <source>
        <dbReference type="Proteomes" id="UP000315730"/>
    </source>
</evidence>
<feature type="region of interest" description="Disordered" evidence="2">
    <location>
        <begin position="1"/>
        <end position="33"/>
    </location>
</feature>
<dbReference type="Proteomes" id="UP000315730">
    <property type="component" value="Unassembled WGS sequence"/>
</dbReference>
<protein>
    <submittedName>
        <fullName evidence="5">Transcriptional regulator</fullName>
    </submittedName>
</protein>
<dbReference type="SMART" id="SM01012">
    <property type="entry name" value="ANTAR"/>
    <property type="match status" value="1"/>
</dbReference>
<gene>
    <name evidence="5" type="ORF">KVA01_07780</name>
</gene>
<dbReference type="InterPro" id="IPR008327">
    <property type="entry name" value="Sig_transdc_resp-reg_antiterm"/>
</dbReference>
<dbReference type="Gene3D" id="3.40.50.2300">
    <property type="match status" value="1"/>
</dbReference>
<comment type="caution">
    <text evidence="5">The sequence shown here is derived from an EMBL/GenBank/DDBJ whole genome shotgun (WGS) entry which is preliminary data.</text>
</comment>
<dbReference type="AlphaFoldDB" id="A0A4Y4D4Y4"/>
<dbReference type="InterPro" id="IPR052048">
    <property type="entry name" value="ST_Response_Regulator"/>
</dbReference>
<dbReference type="PANTHER" id="PTHR43228:SF6">
    <property type="entry name" value="RESPONSE REGULATOR RECEIVER"/>
    <property type="match status" value="1"/>
</dbReference>
<dbReference type="GO" id="GO:0000160">
    <property type="term" value="P:phosphorelay signal transduction system"/>
    <property type="evidence" value="ECO:0007669"/>
    <property type="project" value="InterPro"/>
</dbReference>
<dbReference type="SUPFAM" id="SSF52172">
    <property type="entry name" value="CheY-like"/>
    <property type="match status" value="1"/>
</dbReference>
<keyword evidence="1" id="KW-0597">Phosphoprotein</keyword>
<dbReference type="PANTHER" id="PTHR43228">
    <property type="entry name" value="TWO-COMPONENT RESPONSE REGULATOR"/>
    <property type="match status" value="1"/>
</dbReference>
<name>A0A4Y4D4Y4_KOCVA</name>
<dbReference type="SMART" id="SM00448">
    <property type="entry name" value="REC"/>
    <property type="match status" value="1"/>
</dbReference>
<dbReference type="Pfam" id="PF00072">
    <property type="entry name" value="Response_reg"/>
    <property type="match status" value="1"/>
</dbReference>
<dbReference type="EMBL" id="BJNW01000005">
    <property type="protein sequence ID" value="GEC98623.1"/>
    <property type="molecule type" value="Genomic_DNA"/>
</dbReference>
<dbReference type="PIRSF" id="PIRSF036382">
    <property type="entry name" value="RR_antiterm"/>
    <property type="match status" value="1"/>
</dbReference>